<name>A0A328BR29_9BACT</name>
<reference evidence="2" key="1">
    <citation type="submission" date="2018-05" db="EMBL/GenBank/DDBJ databases">
        <authorList>
            <person name="Nie L."/>
        </authorList>
    </citation>
    <scope>NUCLEOTIDE SEQUENCE [LARGE SCALE GENOMIC DNA]</scope>
    <source>
        <strain evidence="2">NL</strain>
    </source>
</reference>
<comment type="caution">
    <text evidence="1">The sequence shown here is derived from an EMBL/GenBank/DDBJ whole genome shotgun (WGS) entry which is preliminary data.</text>
</comment>
<proteinExistence type="predicted"/>
<gene>
    <name evidence="1" type="ORF">DLM85_01275</name>
</gene>
<organism evidence="1 2">
    <name type="scientific">Hymenobacter edaphi</name>
    <dbReference type="NCBI Taxonomy" id="2211146"/>
    <lineage>
        <taxon>Bacteria</taxon>
        <taxon>Pseudomonadati</taxon>
        <taxon>Bacteroidota</taxon>
        <taxon>Cytophagia</taxon>
        <taxon>Cytophagales</taxon>
        <taxon>Hymenobacteraceae</taxon>
        <taxon>Hymenobacter</taxon>
    </lineage>
</organism>
<accession>A0A328BR29</accession>
<dbReference type="EMBL" id="QHKM01000001">
    <property type="protein sequence ID" value="RAK69523.1"/>
    <property type="molecule type" value="Genomic_DNA"/>
</dbReference>
<dbReference type="AlphaFoldDB" id="A0A328BR29"/>
<sequence length="639" mass="68482">MAPSFSLFLRGLLLLCCLGLLRPARATHIVGGEMELTHQSGSTYTLTLNLYFDAVNGNAAALDNALLAGIFDKATNQRMQQLTLPLVSNTFVSYTNPACTTGSLSTRKLVYSRAVTLDAATYTGAAGYYAAVERCCRNLAIGNIVGPGAAAQTFYLEFPAVVRGGQPFVDSTPRIFPPLGDYACVGELFYYDFGGQDADGDSLVYDMVTPLNGHTSASAPTLTSSQAAPFSPITWSSGLSAQNQIPGTPTLGIDARTGRLTVRPTRLGLFVFGVRCAEYRRGVKIGETRRDFQLYVLACPLNAAPSVAVQLPGRPRAYQPTRDTLRLLPGADHCVQLVFTDPNPSSQLTLTTRPVNFTASAANSPTFTAGTTSGTVRTAGAPDTLRATLCFPDCMDSQGKVFLLDLIVADNGCALPKRDTVRLAFTARPAVNRAPLLTSTFPPAPLDAADPPVLVPVRLGETYSATLLGTDADQNALTLTATGQGFDLAAAGMQFSAQGGTGRADGTFQWRADCAAPTRQEMTVVFQLTETATCTPLPQQRTVRFQLLPSADTVAFLPPNVITPNGDGLNDAFTLPSLPPDFCEQRFAGVRIFTRWGNEVYHSPERTFRWPGAGTAGTYYYLVTYTNGRKYKGWLEVLK</sequence>
<evidence type="ECO:0000313" key="2">
    <source>
        <dbReference type="Proteomes" id="UP000248553"/>
    </source>
</evidence>
<dbReference type="Proteomes" id="UP000248553">
    <property type="component" value="Unassembled WGS sequence"/>
</dbReference>
<dbReference type="Pfam" id="PF13585">
    <property type="entry name" value="CHU_C"/>
    <property type="match status" value="1"/>
</dbReference>
<evidence type="ECO:0000313" key="1">
    <source>
        <dbReference type="EMBL" id="RAK69523.1"/>
    </source>
</evidence>
<protein>
    <recommendedName>
        <fullName evidence="3">Gliding motility-associated C-terminal domain-containing protein</fullName>
    </recommendedName>
</protein>
<keyword evidence="2" id="KW-1185">Reference proteome</keyword>
<evidence type="ECO:0008006" key="3">
    <source>
        <dbReference type="Google" id="ProtNLM"/>
    </source>
</evidence>